<proteinExistence type="predicted"/>
<gene>
    <name evidence="3" type="ORF">D7Z26_20285</name>
</gene>
<evidence type="ECO:0000313" key="4">
    <source>
        <dbReference type="Proteomes" id="UP000282076"/>
    </source>
</evidence>
<dbReference type="GO" id="GO:0016829">
    <property type="term" value="F:lyase activity"/>
    <property type="evidence" value="ECO:0007669"/>
    <property type="project" value="UniProtKB-KW"/>
</dbReference>
<dbReference type="PANTHER" id="PTHR33542">
    <property type="entry name" value="SIROHYDROCHLORIN FERROCHELATASE, CHLOROPLASTIC"/>
    <property type="match status" value="1"/>
</dbReference>
<dbReference type="GO" id="GO:0046872">
    <property type="term" value="F:metal ion binding"/>
    <property type="evidence" value="ECO:0007669"/>
    <property type="project" value="UniProtKB-KW"/>
</dbReference>
<dbReference type="CDD" id="cd03416">
    <property type="entry name" value="CbiX_SirB_N"/>
    <property type="match status" value="1"/>
</dbReference>
<comment type="caution">
    <text evidence="3">The sequence shown here is derived from an EMBL/GenBank/DDBJ whole genome shotgun (WGS) entry which is preliminary data.</text>
</comment>
<evidence type="ECO:0000313" key="3">
    <source>
        <dbReference type="EMBL" id="RKP48724.1"/>
    </source>
</evidence>
<dbReference type="PANTHER" id="PTHR33542:SF3">
    <property type="entry name" value="SIROHYDROCHLORIN FERROCHELATASE, CHLOROPLASTIC"/>
    <property type="match status" value="1"/>
</dbReference>
<dbReference type="Proteomes" id="UP000282076">
    <property type="component" value="Unassembled WGS sequence"/>
</dbReference>
<evidence type="ECO:0000256" key="1">
    <source>
        <dbReference type="ARBA" id="ARBA00022723"/>
    </source>
</evidence>
<keyword evidence="2" id="KW-0456">Lyase</keyword>
<organism evidence="3 4">
    <name type="scientific">Cohnella endophytica</name>
    <dbReference type="NCBI Taxonomy" id="2419778"/>
    <lineage>
        <taxon>Bacteria</taxon>
        <taxon>Bacillati</taxon>
        <taxon>Bacillota</taxon>
        <taxon>Bacilli</taxon>
        <taxon>Bacillales</taxon>
        <taxon>Paenibacillaceae</taxon>
        <taxon>Cohnella</taxon>
    </lineage>
</organism>
<keyword evidence="1" id="KW-0479">Metal-binding</keyword>
<protein>
    <submittedName>
        <fullName evidence="3">Cobalamin biosynthesis protein CbiX</fullName>
    </submittedName>
</protein>
<dbReference type="AlphaFoldDB" id="A0A494XKY0"/>
<dbReference type="Pfam" id="PF01903">
    <property type="entry name" value="CbiX"/>
    <property type="match status" value="1"/>
</dbReference>
<dbReference type="InterPro" id="IPR002762">
    <property type="entry name" value="CbiX-like"/>
</dbReference>
<dbReference type="InterPro" id="IPR050963">
    <property type="entry name" value="Sirohydro_Cobaltochel/CbiX"/>
</dbReference>
<name>A0A494XKY0_9BACL</name>
<dbReference type="EMBL" id="RBZM01000009">
    <property type="protein sequence ID" value="RKP48724.1"/>
    <property type="molecule type" value="Genomic_DNA"/>
</dbReference>
<dbReference type="RefSeq" id="WP_120978862.1">
    <property type="nucleotide sequence ID" value="NZ_RBZM01000009.1"/>
</dbReference>
<accession>A0A494XKY0</accession>
<reference evidence="3 4" key="1">
    <citation type="submission" date="2018-10" db="EMBL/GenBank/DDBJ databases">
        <title>Cohnella sp. M2MS4P-1, whole genome shotgun sequence.</title>
        <authorList>
            <person name="Tuo L."/>
        </authorList>
    </citation>
    <scope>NUCLEOTIDE SEQUENCE [LARGE SCALE GENOMIC DNA]</scope>
    <source>
        <strain evidence="3 4">M2MS4P-1</strain>
    </source>
</reference>
<dbReference type="SUPFAM" id="SSF53800">
    <property type="entry name" value="Chelatase"/>
    <property type="match status" value="1"/>
</dbReference>
<dbReference type="Gene3D" id="3.40.50.1400">
    <property type="match status" value="2"/>
</dbReference>
<sequence length="264" mass="28979">MKLGLLVISHGSKDAGWVTLVDETIETVRVRLGSAILVEAAFLELVEGRLIQDGLDRLVNEGVTHVFALPLFVSSGSTHVDEIGWALGAYPEPGTETELEKLRISGKLKLTYGQPMDDAPELITIVLDRLNEMSVDTSRESVLLVGHGSDEAGFREAWERGLDAIAFEVMKVGGYEACSTALLLPNQVQKKLELLKADYPDRQVLVMALFLSVGYFTKEVVPKRLESSGLAKECRYLGSALMPHPSVADWIVRQAREWSEGIGD</sequence>
<evidence type="ECO:0000256" key="2">
    <source>
        <dbReference type="ARBA" id="ARBA00023239"/>
    </source>
</evidence>
<keyword evidence="4" id="KW-1185">Reference proteome</keyword>
<dbReference type="OrthoDB" id="1489951at2"/>